<dbReference type="EMBL" id="SMDR01000001">
    <property type="protein sequence ID" value="TNJ35578.1"/>
    <property type="molecule type" value="Genomic_DNA"/>
</dbReference>
<accession>A0A5C4RX72</accession>
<dbReference type="InterPro" id="IPR014710">
    <property type="entry name" value="RmlC-like_jellyroll"/>
</dbReference>
<dbReference type="InterPro" id="IPR036873">
    <property type="entry name" value="Rhodanese-like_dom_sf"/>
</dbReference>
<comment type="caution">
    <text evidence="4">The sequence shown here is derived from an EMBL/GenBank/DDBJ whole genome shotgun (WGS) entry which is preliminary data.</text>
</comment>
<evidence type="ECO:0000256" key="1">
    <source>
        <dbReference type="ARBA" id="ARBA00004496"/>
    </source>
</evidence>
<comment type="subcellular location">
    <subcellularLocation>
        <location evidence="1">Cytoplasm</location>
    </subcellularLocation>
</comment>
<dbReference type="SMART" id="SM00450">
    <property type="entry name" value="RHOD"/>
    <property type="match status" value="1"/>
</dbReference>
<evidence type="ECO:0000259" key="3">
    <source>
        <dbReference type="PROSITE" id="PS50206"/>
    </source>
</evidence>
<organism evidence="4 5">
    <name type="scientific">Arenimonas terrae</name>
    <dbReference type="NCBI Taxonomy" id="2546226"/>
    <lineage>
        <taxon>Bacteria</taxon>
        <taxon>Pseudomonadati</taxon>
        <taxon>Pseudomonadota</taxon>
        <taxon>Gammaproteobacteria</taxon>
        <taxon>Lysobacterales</taxon>
        <taxon>Lysobacteraceae</taxon>
        <taxon>Arenimonas</taxon>
    </lineage>
</organism>
<dbReference type="InterPro" id="IPR001763">
    <property type="entry name" value="Rhodanese-like_dom"/>
</dbReference>
<dbReference type="Gene3D" id="3.40.250.10">
    <property type="entry name" value="Rhodanese-like domain"/>
    <property type="match status" value="1"/>
</dbReference>
<dbReference type="SMART" id="SM00100">
    <property type="entry name" value="cNMP"/>
    <property type="match status" value="1"/>
</dbReference>
<dbReference type="GO" id="GO:0005829">
    <property type="term" value="C:cytosol"/>
    <property type="evidence" value="ECO:0007669"/>
    <property type="project" value="TreeGrafter"/>
</dbReference>
<dbReference type="CDD" id="cd00038">
    <property type="entry name" value="CAP_ED"/>
    <property type="match status" value="1"/>
</dbReference>
<reference evidence="4 5" key="1">
    <citation type="submission" date="2019-03" db="EMBL/GenBank/DDBJ databases">
        <title>Arenimonas daejeonensis sp. nov., isolated from compost.</title>
        <authorList>
            <person name="Jeon C.O."/>
        </authorList>
    </citation>
    <scope>NUCLEOTIDE SEQUENCE [LARGE SCALE GENOMIC DNA]</scope>
    <source>
        <strain evidence="4 5">R29</strain>
    </source>
</reference>
<dbReference type="InterPro" id="IPR018490">
    <property type="entry name" value="cNMP-bd_dom_sf"/>
</dbReference>
<dbReference type="Proteomes" id="UP000305760">
    <property type="component" value="Unassembled WGS sequence"/>
</dbReference>
<dbReference type="Pfam" id="PF00581">
    <property type="entry name" value="Rhodanese"/>
    <property type="match status" value="1"/>
</dbReference>
<dbReference type="PANTHER" id="PTHR11635">
    <property type="entry name" value="CAMP-DEPENDENT PROTEIN KINASE REGULATORY CHAIN"/>
    <property type="match status" value="1"/>
</dbReference>
<proteinExistence type="predicted"/>
<dbReference type="PROSITE" id="PS50206">
    <property type="entry name" value="RHODANESE_3"/>
    <property type="match status" value="1"/>
</dbReference>
<evidence type="ECO:0000313" key="5">
    <source>
        <dbReference type="Proteomes" id="UP000305760"/>
    </source>
</evidence>
<dbReference type="CDD" id="cd00158">
    <property type="entry name" value="RHOD"/>
    <property type="match status" value="1"/>
</dbReference>
<evidence type="ECO:0000313" key="4">
    <source>
        <dbReference type="EMBL" id="TNJ35578.1"/>
    </source>
</evidence>
<dbReference type="InterPro" id="IPR050503">
    <property type="entry name" value="cAMP-dep_PK_reg_su-like"/>
</dbReference>
<dbReference type="Gene3D" id="2.60.120.10">
    <property type="entry name" value="Jelly Rolls"/>
    <property type="match status" value="2"/>
</dbReference>
<protein>
    <submittedName>
        <fullName evidence="4">Cyclic nucleotide-binding domain-containing protein</fullName>
    </submittedName>
</protein>
<dbReference type="PROSITE" id="PS50042">
    <property type="entry name" value="CNMP_BINDING_3"/>
    <property type="match status" value="2"/>
</dbReference>
<sequence length="352" mass="39095">MPVPATELARLFQLDTLRPETRDQLAREAMVSDYQRGENVFEAGDLDDDTVYLLDGELKCNYPDGRSVSHIASAPHGRYSLNDAIPRRFTAKVVSGKARVMRLDRRYLEKLITWDQLSRDENYRHFGGAPGGNNWVFRLLRAPAFARLPTGNIEKMFQMFEPVTVKPSEIVMREGDAPDYFYVVREGTASVSKYLDGAPQVVAYLREGDTFGEDALLSNLPRNATVRMMQGGQLMRLSREAFEAVLKPPMLSWVLPAEAARLVHAGAALLDVRMPEEHAQRAIDGSVNVPLYRLREDVANVLPSGSRVIVYCNTGERSAAAAFVLKRLGYEVSALHGGLGAMLRLLAANTPA</sequence>
<keyword evidence="5" id="KW-1185">Reference proteome</keyword>
<evidence type="ECO:0000259" key="2">
    <source>
        <dbReference type="PROSITE" id="PS50042"/>
    </source>
</evidence>
<dbReference type="InterPro" id="IPR000595">
    <property type="entry name" value="cNMP-bd_dom"/>
</dbReference>
<dbReference type="SUPFAM" id="SSF52821">
    <property type="entry name" value="Rhodanese/Cell cycle control phosphatase"/>
    <property type="match status" value="1"/>
</dbReference>
<dbReference type="Pfam" id="PF00027">
    <property type="entry name" value="cNMP_binding"/>
    <property type="match status" value="1"/>
</dbReference>
<dbReference type="GO" id="GO:0005952">
    <property type="term" value="C:cAMP-dependent protein kinase complex"/>
    <property type="evidence" value="ECO:0007669"/>
    <property type="project" value="InterPro"/>
</dbReference>
<dbReference type="RefSeq" id="WP_139447161.1">
    <property type="nucleotide sequence ID" value="NZ_SMDR01000001.1"/>
</dbReference>
<dbReference type="AlphaFoldDB" id="A0A5C4RX72"/>
<gene>
    <name evidence="4" type="ORF">E1B00_07465</name>
</gene>
<feature type="domain" description="Cyclic nucleotide-binding" evidence="2">
    <location>
        <begin position="13"/>
        <end position="129"/>
    </location>
</feature>
<dbReference type="PANTHER" id="PTHR11635:SF152">
    <property type="entry name" value="CAMP-DEPENDENT PROTEIN KINASE TYPE I REGULATORY SUBUNIT-RELATED"/>
    <property type="match status" value="1"/>
</dbReference>
<name>A0A5C4RX72_9GAMM</name>
<dbReference type="SUPFAM" id="SSF51206">
    <property type="entry name" value="cAMP-binding domain-like"/>
    <property type="match status" value="2"/>
</dbReference>
<feature type="domain" description="Cyclic nucleotide-binding" evidence="2">
    <location>
        <begin position="144"/>
        <end position="246"/>
    </location>
</feature>
<dbReference type="OrthoDB" id="9814704at2"/>
<feature type="domain" description="Rhodanese" evidence="3">
    <location>
        <begin position="263"/>
        <end position="351"/>
    </location>
</feature>